<keyword evidence="1" id="KW-0732">Signal</keyword>
<sequence>MNKILSCKTLLFSSVIASTLLATPNVVRSNELSAPKTNDNTARCRQNVGGSYLTTIFNSNGTIGSRGVITLTKDGIFFVIDSNQGGVTNVFNPFSNGQGAWKCNSKTGVSASSITFAFPGSAGSTGSIARSDYQASFNPQTQTVQGTITLRFFSLNANPLLNNVPPVATFNFSGQQIKAAN</sequence>
<dbReference type="RefSeq" id="WP_190893230.1">
    <property type="nucleotide sequence ID" value="NZ_JACJTE010000010.1"/>
</dbReference>
<evidence type="ECO:0000256" key="1">
    <source>
        <dbReference type="SAM" id="SignalP"/>
    </source>
</evidence>
<comment type="caution">
    <text evidence="2">The sequence shown here is derived from an EMBL/GenBank/DDBJ whole genome shotgun (WGS) entry which is preliminary data.</text>
</comment>
<name>A0ABR8EV50_NOSLI</name>
<evidence type="ECO:0000313" key="2">
    <source>
        <dbReference type="EMBL" id="MBD2561389.1"/>
    </source>
</evidence>
<feature type="chain" id="PRO_5045125621" evidence="1">
    <location>
        <begin position="23"/>
        <end position="181"/>
    </location>
</feature>
<evidence type="ECO:0000313" key="3">
    <source>
        <dbReference type="Proteomes" id="UP000604661"/>
    </source>
</evidence>
<keyword evidence="3" id="KW-1185">Reference proteome</keyword>
<dbReference type="Proteomes" id="UP000604661">
    <property type="component" value="Unassembled WGS sequence"/>
</dbReference>
<proteinExistence type="predicted"/>
<dbReference type="EMBL" id="JACJTE010000010">
    <property type="protein sequence ID" value="MBD2561389.1"/>
    <property type="molecule type" value="Genomic_DNA"/>
</dbReference>
<reference evidence="2 3" key="1">
    <citation type="journal article" date="2020" name="ISME J.">
        <title>Comparative genomics reveals insights into cyanobacterial evolution and habitat adaptation.</title>
        <authorList>
            <person name="Chen M.Y."/>
            <person name="Teng W.K."/>
            <person name="Zhao L."/>
            <person name="Hu C.X."/>
            <person name="Zhou Y.K."/>
            <person name="Han B.P."/>
            <person name="Song L.R."/>
            <person name="Shu W.S."/>
        </authorList>
    </citation>
    <scope>NUCLEOTIDE SEQUENCE [LARGE SCALE GENOMIC DNA]</scope>
    <source>
        <strain evidence="2 3">FACHB-391</strain>
    </source>
</reference>
<protein>
    <submittedName>
        <fullName evidence="2">Uncharacterized protein</fullName>
    </submittedName>
</protein>
<gene>
    <name evidence="2" type="ORF">H6G95_12325</name>
</gene>
<organism evidence="2 3">
    <name type="scientific">Nostoc linckia FACHB-391</name>
    <dbReference type="NCBI Taxonomy" id="2692906"/>
    <lineage>
        <taxon>Bacteria</taxon>
        <taxon>Bacillati</taxon>
        <taxon>Cyanobacteriota</taxon>
        <taxon>Cyanophyceae</taxon>
        <taxon>Nostocales</taxon>
        <taxon>Nostocaceae</taxon>
        <taxon>Nostoc</taxon>
    </lineage>
</organism>
<feature type="signal peptide" evidence="1">
    <location>
        <begin position="1"/>
        <end position="22"/>
    </location>
</feature>
<accession>A0ABR8EV50</accession>